<dbReference type="GO" id="GO:0008168">
    <property type="term" value="F:methyltransferase activity"/>
    <property type="evidence" value="ECO:0007669"/>
    <property type="project" value="UniProtKB-KW"/>
</dbReference>
<dbReference type="GO" id="GO:0032259">
    <property type="term" value="P:methylation"/>
    <property type="evidence" value="ECO:0007669"/>
    <property type="project" value="UniProtKB-KW"/>
</dbReference>
<evidence type="ECO:0000259" key="1">
    <source>
        <dbReference type="Pfam" id="PF13649"/>
    </source>
</evidence>
<keyword evidence="2" id="KW-0808">Transferase</keyword>
<dbReference type="PANTHER" id="PTHR43591">
    <property type="entry name" value="METHYLTRANSFERASE"/>
    <property type="match status" value="1"/>
</dbReference>
<protein>
    <submittedName>
        <fullName evidence="2">Ubiquinone/menaquinone biosynthesis C-methylase UbiE</fullName>
    </submittedName>
</protein>
<proteinExistence type="predicted"/>
<evidence type="ECO:0000313" key="2">
    <source>
        <dbReference type="EMBL" id="PYE14605.1"/>
    </source>
</evidence>
<accession>A0A318RDS1</accession>
<sequence>MTNTPGDQQLRTQLHEVRNSVASGWAANIDHIEQRGARVTDLMLDAIGPEPGQRILELACGTGATGLAAARRFGPGSMVTVSDVAPDMVAVAAERAAEQGVTNVATTVLDIEQIEMPDGVFDAVLCREGLMFAVDPGRGLAEIRRVLTPRGRVSVAVWGVREKNPWLGVLFDAVSAEMGFAVPPPGLPEPFSLSDPGRLRELFVAAGFLDVTITEVYDPFVAPDFESWWVRVSAMSGPLATMLKAMNPDMAQSLTGRLRELVAPYETDAGVELPGLAMVACAYRD</sequence>
<dbReference type="Gene3D" id="3.40.50.150">
    <property type="entry name" value="Vaccinia Virus protein VP39"/>
    <property type="match status" value="1"/>
</dbReference>
<keyword evidence="3" id="KW-1185">Reference proteome</keyword>
<name>A0A318RDS1_WILLI</name>
<dbReference type="EMBL" id="QJSP01000012">
    <property type="protein sequence ID" value="PYE14605.1"/>
    <property type="molecule type" value="Genomic_DNA"/>
</dbReference>
<dbReference type="OrthoDB" id="9795634at2"/>
<keyword evidence="2" id="KW-0489">Methyltransferase</keyword>
<gene>
    <name evidence="2" type="ORF">DFR67_11266</name>
</gene>
<reference evidence="2 3" key="1">
    <citation type="submission" date="2018-06" db="EMBL/GenBank/DDBJ databases">
        <title>Genomic Encyclopedia of Type Strains, Phase IV (KMG-IV): sequencing the most valuable type-strain genomes for metagenomic binning, comparative biology and taxonomic classification.</title>
        <authorList>
            <person name="Goeker M."/>
        </authorList>
    </citation>
    <scope>NUCLEOTIDE SEQUENCE [LARGE SCALE GENOMIC DNA]</scope>
    <source>
        <strain evidence="2 3">DSM 45521</strain>
    </source>
</reference>
<organism evidence="2 3">
    <name type="scientific">Williamsia limnetica</name>
    <dbReference type="NCBI Taxonomy" id="882452"/>
    <lineage>
        <taxon>Bacteria</taxon>
        <taxon>Bacillati</taxon>
        <taxon>Actinomycetota</taxon>
        <taxon>Actinomycetes</taxon>
        <taxon>Mycobacteriales</taxon>
        <taxon>Nocardiaceae</taxon>
        <taxon>Williamsia</taxon>
    </lineage>
</organism>
<dbReference type="CDD" id="cd02440">
    <property type="entry name" value="AdoMet_MTases"/>
    <property type="match status" value="1"/>
</dbReference>
<dbReference type="Proteomes" id="UP000247591">
    <property type="component" value="Unassembled WGS sequence"/>
</dbReference>
<feature type="domain" description="Methyltransferase" evidence="1">
    <location>
        <begin position="55"/>
        <end position="151"/>
    </location>
</feature>
<keyword evidence="2" id="KW-0830">Ubiquinone</keyword>
<comment type="caution">
    <text evidence="2">The sequence shown here is derived from an EMBL/GenBank/DDBJ whole genome shotgun (WGS) entry which is preliminary data.</text>
</comment>
<dbReference type="InterPro" id="IPR029063">
    <property type="entry name" value="SAM-dependent_MTases_sf"/>
</dbReference>
<dbReference type="InterPro" id="IPR041698">
    <property type="entry name" value="Methyltransf_25"/>
</dbReference>
<evidence type="ECO:0000313" key="3">
    <source>
        <dbReference type="Proteomes" id="UP000247591"/>
    </source>
</evidence>
<dbReference type="PANTHER" id="PTHR43591:SF24">
    <property type="entry name" value="2-METHOXY-6-POLYPRENYL-1,4-BENZOQUINOL METHYLASE, MITOCHONDRIAL"/>
    <property type="match status" value="1"/>
</dbReference>
<dbReference type="Pfam" id="PF13649">
    <property type="entry name" value="Methyltransf_25"/>
    <property type="match status" value="1"/>
</dbReference>
<dbReference type="RefSeq" id="WP_158539998.1">
    <property type="nucleotide sequence ID" value="NZ_QJSP01000012.1"/>
</dbReference>
<dbReference type="AlphaFoldDB" id="A0A318RDS1"/>
<dbReference type="SUPFAM" id="SSF53335">
    <property type="entry name" value="S-adenosyl-L-methionine-dependent methyltransferases"/>
    <property type="match status" value="1"/>
</dbReference>